<dbReference type="AlphaFoldDB" id="A0A6I4HWV5"/>
<dbReference type="InterPro" id="IPR014729">
    <property type="entry name" value="Rossmann-like_a/b/a_fold"/>
</dbReference>
<accession>A0A6I4HWV5</accession>
<dbReference type="Proteomes" id="UP000429232">
    <property type="component" value="Chromosome"/>
</dbReference>
<evidence type="ECO:0000259" key="6">
    <source>
        <dbReference type="Pfam" id="PF00749"/>
    </source>
</evidence>
<feature type="domain" description="Glutamyl/glutaminyl-tRNA synthetase class Ib catalytic" evidence="6">
    <location>
        <begin position="7"/>
        <end position="114"/>
    </location>
</feature>
<dbReference type="PANTHER" id="PTHR43311">
    <property type="entry name" value="GLUTAMATE--TRNA LIGASE"/>
    <property type="match status" value="1"/>
</dbReference>
<gene>
    <name evidence="7" type="ORF">GO620_008240</name>
</gene>
<keyword evidence="3 5" id="KW-0067">ATP-binding</keyword>
<evidence type="ECO:0000256" key="4">
    <source>
        <dbReference type="ARBA" id="ARBA00023146"/>
    </source>
</evidence>
<dbReference type="SUPFAM" id="SSF52374">
    <property type="entry name" value="Nucleotidylyl transferase"/>
    <property type="match status" value="1"/>
</dbReference>
<keyword evidence="5" id="KW-0648">Protein biosynthesis</keyword>
<dbReference type="PANTHER" id="PTHR43311:SF2">
    <property type="entry name" value="GLUTAMATE--TRNA LIGASE, MITOCHONDRIAL-RELATED"/>
    <property type="match status" value="1"/>
</dbReference>
<dbReference type="GO" id="GO:0005524">
    <property type="term" value="F:ATP binding"/>
    <property type="evidence" value="ECO:0007669"/>
    <property type="project" value="UniProtKB-KW"/>
</dbReference>
<dbReference type="InterPro" id="IPR020058">
    <property type="entry name" value="Glu/Gln-tRNA-synth_Ib_cat-dom"/>
</dbReference>
<keyword evidence="4 5" id="KW-0030">Aminoacyl-tRNA synthetase</keyword>
<evidence type="ECO:0000313" key="8">
    <source>
        <dbReference type="Proteomes" id="UP000429232"/>
    </source>
</evidence>
<dbReference type="RefSeq" id="WP_157524136.1">
    <property type="nucleotide sequence ID" value="NZ_CP066775.1"/>
</dbReference>
<dbReference type="PRINTS" id="PR00987">
    <property type="entry name" value="TRNASYNTHGLU"/>
</dbReference>
<dbReference type="InterPro" id="IPR049940">
    <property type="entry name" value="GluQ/Sye"/>
</dbReference>
<dbReference type="PROSITE" id="PS00178">
    <property type="entry name" value="AA_TRNA_LIGASE_I"/>
    <property type="match status" value="1"/>
</dbReference>
<evidence type="ECO:0000256" key="1">
    <source>
        <dbReference type="ARBA" id="ARBA00022598"/>
    </source>
</evidence>
<proteinExistence type="inferred from homology"/>
<dbReference type="InterPro" id="IPR001412">
    <property type="entry name" value="aa-tRNA-synth_I_CS"/>
</dbReference>
<reference evidence="7 8" key="1">
    <citation type="submission" date="2020-12" db="EMBL/GenBank/DDBJ databases">
        <title>HMF7856_wgs.fasta genome submission.</title>
        <authorList>
            <person name="Kang H."/>
            <person name="Kim H."/>
            <person name="Joh K."/>
        </authorList>
    </citation>
    <scope>NUCLEOTIDE SEQUENCE [LARGE SCALE GENOMIC DNA]</scope>
    <source>
        <strain evidence="7 8">HMF7856</strain>
    </source>
</reference>
<name>A0A6I4HWV5_9SPHI</name>
<dbReference type="KEGG" id="mgik:GO620_008240"/>
<keyword evidence="2 5" id="KW-0547">Nucleotide-binding</keyword>
<organism evidence="7 8">
    <name type="scientific">Mucilaginibacter ginkgonis</name>
    <dbReference type="NCBI Taxonomy" id="2682091"/>
    <lineage>
        <taxon>Bacteria</taxon>
        <taxon>Pseudomonadati</taxon>
        <taxon>Bacteroidota</taxon>
        <taxon>Sphingobacteriia</taxon>
        <taxon>Sphingobacteriales</taxon>
        <taxon>Sphingobacteriaceae</taxon>
        <taxon>Mucilaginibacter</taxon>
    </lineage>
</organism>
<feature type="domain" description="Glutamyl/glutaminyl-tRNA synthetase class Ib catalytic" evidence="6">
    <location>
        <begin position="139"/>
        <end position="264"/>
    </location>
</feature>
<dbReference type="EMBL" id="CP066775">
    <property type="protein sequence ID" value="QQL51417.1"/>
    <property type="molecule type" value="Genomic_DNA"/>
</dbReference>
<evidence type="ECO:0000256" key="2">
    <source>
        <dbReference type="ARBA" id="ARBA00022741"/>
    </source>
</evidence>
<dbReference type="InterPro" id="IPR000924">
    <property type="entry name" value="Glu/Gln-tRNA-synth"/>
</dbReference>
<evidence type="ECO:0000313" key="7">
    <source>
        <dbReference type="EMBL" id="QQL51417.1"/>
    </source>
</evidence>
<dbReference type="GO" id="GO:0004818">
    <property type="term" value="F:glutamate-tRNA ligase activity"/>
    <property type="evidence" value="ECO:0007669"/>
    <property type="project" value="TreeGrafter"/>
</dbReference>
<keyword evidence="8" id="KW-1185">Reference proteome</keyword>
<sequence>MLYKFTKTRLAPTPSGYLHIGNILSFGITAGLAKKYKAKTLLRIDDLDKVRANPLFVADIFETLNFLSIEWQEGPRHAIDFENHFSQTKRLGLYDQAIEQLKNDGKLFACTCSRTAYSPAACDCRNKHLSFDTSAANWRIISDNCQLLIKQLDSTIIQAELPEGMQNFIVRKKDDYPSYQLASVVDDLHLGVDLIVRGQDLWESTLAQQFLAQQLGRPDFAEIAFYHHPLIKNASGDKLSKSAGDTSVKYLRENGATPAEVFGRICTHAGVNGHAHNWDEFVDLIANHFKL</sequence>
<protein>
    <recommendedName>
        <fullName evidence="6">Glutamyl/glutaminyl-tRNA synthetase class Ib catalytic domain-containing protein</fullName>
    </recommendedName>
</protein>
<dbReference type="Gene3D" id="3.40.50.620">
    <property type="entry name" value="HUPs"/>
    <property type="match status" value="1"/>
</dbReference>
<comment type="similarity">
    <text evidence="5">Belongs to the class-I aminoacyl-tRNA synthetase family.</text>
</comment>
<dbReference type="GO" id="GO:0006424">
    <property type="term" value="P:glutamyl-tRNA aminoacylation"/>
    <property type="evidence" value="ECO:0007669"/>
    <property type="project" value="TreeGrafter"/>
</dbReference>
<evidence type="ECO:0000256" key="3">
    <source>
        <dbReference type="ARBA" id="ARBA00022840"/>
    </source>
</evidence>
<dbReference type="Pfam" id="PF00749">
    <property type="entry name" value="tRNA-synt_1c"/>
    <property type="match status" value="2"/>
</dbReference>
<keyword evidence="1 5" id="KW-0436">Ligase</keyword>
<evidence type="ECO:0000256" key="5">
    <source>
        <dbReference type="RuleBase" id="RU363037"/>
    </source>
</evidence>